<dbReference type="PANTHER" id="PTHR35495:SF10">
    <property type="entry name" value="PEPTIDASE S26 DOMAIN-CONTAINING PROTEIN"/>
    <property type="match status" value="1"/>
</dbReference>
<proteinExistence type="predicted"/>
<accession>A0AAW1IIE3</accession>
<evidence type="ECO:0000313" key="2">
    <source>
        <dbReference type="Proteomes" id="UP001443914"/>
    </source>
</evidence>
<sequence>MNCRIRGNSTRPTATMTTNRFKEYLKPGALARLRDSKISTRSHRQYILVAPLINSVAAAVESPSQLAELPPEFPSLGRGPQCFGRRKLVAAKFVADSSAVNSVVSANSNNLLVH</sequence>
<organism evidence="1 2">
    <name type="scientific">Saponaria officinalis</name>
    <name type="common">Common soapwort</name>
    <name type="synonym">Lychnis saponaria</name>
    <dbReference type="NCBI Taxonomy" id="3572"/>
    <lineage>
        <taxon>Eukaryota</taxon>
        <taxon>Viridiplantae</taxon>
        <taxon>Streptophyta</taxon>
        <taxon>Embryophyta</taxon>
        <taxon>Tracheophyta</taxon>
        <taxon>Spermatophyta</taxon>
        <taxon>Magnoliopsida</taxon>
        <taxon>eudicotyledons</taxon>
        <taxon>Gunneridae</taxon>
        <taxon>Pentapetalae</taxon>
        <taxon>Caryophyllales</taxon>
        <taxon>Caryophyllaceae</taxon>
        <taxon>Caryophylleae</taxon>
        <taxon>Saponaria</taxon>
    </lineage>
</organism>
<dbReference type="AlphaFoldDB" id="A0AAW1IIE3"/>
<name>A0AAW1IIE3_SAPOF</name>
<comment type="caution">
    <text evidence="1">The sequence shown here is derived from an EMBL/GenBank/DDBJ whole genome shotgun (WGS) entry which is preliminary data.</text>
</comment>
<protein>
    <submittedName>
        <fullName evidence="1">Uncharacterized protein</fullName>
    </submittedName>
</protein>
<keyword evidence="2" id="KW-1185">Reference proteome</keyword>
<gene>
    <name evidence="1" type="ORF">RND81_09G047700</name>
</gene>
<dbReference type="EMBL" id="JBDFQZ010000009">
    <property type="protein sequence ID" value="KAK9689268.1"/>
    <property type="molecule type" value="Genomic_DNA"/>
</dbReference>
<dbReference type="PANTHER" id="PTHR35495">
    <property type="entry name" value="OS06G0679600 PROTEIN"/>
    <property type="match status" value="1"/>
</dbReference>
<evidence type="ECO:0000313" key="1">
    <source>
        <dbReference type="EMBL" id="KAK9689268.1"/>
    </source>
</evidence>
<reference evidence="1" key="1">
    <citation type="submission" date="2024-03" db="EMBL/GenBank/DDBJ databases">
        <title>WGS assembly of Saponaria officinalis var. Norfolk2.</title>
        <authorList>
            <person name="Jenkins J."/>
            <person name="Shu S."/>
            <person name="Grimwood J."/>
            <person name="Barry K."/>
            <person name="Goodstein D."/>
            <person name="Schmutz J."/>
            <person name="Leebens-Mack J."/>
            <person name="Osbourn A."/>
        </authorList>
    </citation>
    <scope>NUCLEOTIDE SEQUENCE [LARGE SCALE GENOMIC DNA]</scope>
    <source>
        <strain evidence="1">JIC</strain>
    </source>
</reference>
<dbReference type="Proteomes" id="UP001443914">
    <property type="component" value="Unassembled WGS sequence"/>
</dbReference>